<evidence type="ECO:0000256" key="7">
    <source>
        <dbReference type="RuleBase" id="RU000489"/>
    </source>
</evidence>
<dbReference type="Proteomes" id="UP000284842">
    <property type="component" value="Unassembled WGS sequence"/>
</dbReference>
<gene>
    <name evidence="10" type="ORF">CVT24_007315</name>
</gene>
<dbReference type="SUPFAM" id="SSF51445">
    <property type="entry name" value="(Trans)glycosidases"/>
    <property type="match status" value="2"/>
</dbReference>
<dbReference type="STRING" id="181874.A0A409YPK7"/>
<dbReference type="PANTHER" id="PTHR11177">
    <property type="entry name" value="CHITINASE"/>
    <property type="match status" value="1"/>
</dbReference>
<accession>A0A409YPK7</accession>
<dbReference type="GO" id="GO:0008061">
    <property type="term" value="F:chitin binding"/>
    <property type="evidence" value="ECO:0007669"/>
    <property type="project" value="InterPro"/>
</dbReference>
<comment type="caution">
    <text evidence="10">The sequence shown here is derived from an EMBL/GenBank/DDBJ whole genome shotgun (WGS) entry which is preliminary data.</text>
</comment>
<dbReference type="GO" id="GO:0000272">
    <property type="term" value="P:polysaccharide catabolic process"/>
    <property type="evidence" value="ECO:0007669"/>
    <property type="project" value="UniProtKB-KW"/>
</dbReference>
<dbReference type="AlphaFoldDB" id="A0A409YPK7"/>
<evidence type="ECO:0000256" key="6">
    <source>
        <dbReference type="ARBA" id="ARBA00023326"/>
    </source>
</evidence>
<evidence type="ECO:0000256" key="8">
    <source>
        <dbReference type="RuleBase" id="RU004453"/>
    </source>
</evidence>
<dbReference type="InterPro" id="IPR017853">
    <property type="entry name" value="GH"/>
</dbReference>
<dbReference type="SMART" id="SM00636">
    <property type="entry name" value="Glyco_18"/>
    <property type="match status" value="1"/>
</dbReference>
<keyword evidence="6" id="KW-0624">Polysaccharide degradation</keyword>
<reference evidence="10 11" key="1">
    <citation type="journal article" date="2018" name="Evol. Lett.">
        <title>Horizontal gene cluster transfer increased hallucinogenic mushroom diversity.</title>
        <authorList>
            <person name="Reynolds H.T."/>
            <person name="Vijayakumar V."/>
            <person name="Gluck-Thaler E."/>
            <person name="Korotkin H.B."/>
            <person name="Matheny P.B."/>
            <person name="Slot J.C."/>
        </authorList>
    </citation>
    <scope>NUCLEOTIDE SEQUENCE [LARGE SCALE GENOMIC DNA]</scope>
    <source>
        <strain evidence="10 11">2629</strain>
    </source>
</reference>
<dbReference type="InterPro" id="IPR011583">
    <property type="entry name" value="Chitinase_II/V-like_cat"/>
</dbReference>
<evidence type="ECO:0000256" key="2">
    <source>
        <dbReference type="ARBA" id="ARBA00022801"/>
    </source>
</evidence>
<dbReference type="InterPro" id="IPR001223">
    <property type="entry name" value="Glyco_hydro18_cat"/>
</dbReference>
<protein>
    <recommendedName>
        <fullName evidence="9">GH18 domain-containing protein</fullName>
    </recommendedName>
</protein>
<dbReference type="GO" id="GO:0006032">
    <property type="term" value="P:chitin catabolic process"/>
    <property type="evidence" value="ECO:0007669"/>
    <property type="project" value="UniProtKB-KW"/>
</dbReference>
<dbReference type="Pfam" id="PF00704">
    <property type="entry name" value="Glyco_hydro_18"/>
    <property type="match status" value="2"/>
</dbReference>
<organism evidence="10 11">
    <name type="scientific">Panaeolus cyanescens</name>
    <dbReference type="NCBI Taxonomy" id="181874"/>
    <lineage>
        <taxon>Eukaryota</taxon>
        <taxon>Fungi</taxon>
        <taxon>Dikarya</taxon>
        <taxon>Basidiomycota</taxon>
        <taxon>Agaricomycotina</taxon>
        <taxon>Agaricomycetes</taxon>
        <taxon>Agaricomycetidae</taxon>
        <taxon>Agaricales</taxon>
        <taxon>Agaricineae</taxon>
        <taxon>Galeropsidaceae</taxon>
        <taxon>Panaeolus</taxon>
    </lineage>
</organism>
<comment type="similarity">
    <text evidence="8">Belongs to the glycosyl hydrolase 18 family.</text>
</comment>
<comment type="catalytic activity">
    <reaction evidence="1">
        <text>Random endo-hydrolysis of N-acetyl-beta-D-glucosaminide (1-&gt;4)-beta-linkages in chitin and chitodextrins.</text>
        <dbReference type="EC" id="3.2.1.14"/>
    </reaction>
</comment>
<sequence length="185" mass="20386">MTPGDVQLWLRTSALKSLKVFLSIGGWSFNNPPTSNIFSDLVASASNRATFISSALSVLQAYAFDGIDIDWEYPAAYDCGGNPADKANFVTFMAEVKAAFRSNNYGLTFTAPSSYWYLQHSLQAYAFDGIDIDWEYPAAYDCGGNPADKANFVTFMAEVKAAFRSNNYGLTFTAPSSYWYIPPTL</sequence>
<dbReference type="InParanoid" id="A0A409YPK7"/>
<evidence type="ECO:0000259" key="9">
    <source>
        <dbReference type="PROSITE" id="PS51910"/>
    </source>
</evidence>
<dbReference type="PROSITE" id="PS51910">
    <property type="entry name" value="GH18_2"/>
    <property type="match status" value="1"/>
</dbReference>
<evidence type="ECO:0000256" key="1">
    <source>
        <dbReference type="ARBA" id="ARBA00000822"/>
    </source>
</evidence>
<dbReference type="InterPro" id="IPR001579">
    <property type="entry name" value="Glyco_hydro_18_chit_AS"/>
</dbReference>
<keyword evidence="4" id="KW-0119">Carbohydrate metabolism</keyword>
<evidence type="ECO:0000256" key="3">
    <source>
        <dbReference type="ARBA" id="ARBA00023024"/>
    </source>
</evidence>
<name>A0A409YPK7_9AGAR</name>
<dbReference type="Gene3D" id="3.20.20.80">
    <property type="entry name" value="Glycosidases"/>
    <property type="match status" value="2"/>
</dbReference>
<evidence type="ECO:0000256" key="4">
    <source>
        <dbReference type="ARBA" id="ARBA00023277"/>
    </source>
</evidence>
<feature type="domain" description="GH18" evidence="9">
    <location>
        <begin position="1"/>
        <end position="185"/>
    </location>
</feature>
<evidence type="ECO:0000313" key="11">
    <source>
        <dbReference type="Proteomes" id="UP000284842"/>
    </source>
</evidence>
<keyword evidence="11" id="KW-1185">Reference proteome</keyword>
<evidence type="ECO:0000313" key="10">
    <source>
        <dbReference type="EMBL" id="PPR04938.1"/>
    </source>
</evidence>
<keyword evidence="3" id="KW-0146">Chitin degradation</keyword>
<dbReference type="OrthoDB" id="73875at2759"/>
<dbReference type="PANTHER" id="PTHR11177:SF402">
    <property type="entry name" value="CHITINASE"/>
    <property type="match status" value="1"/>
</dbReference>
<keyword evidence="2 7" id="KW-0378">Hydrolase</keyword>
<dbReference type="EMBL" id="NHTK01000872">
    <property type="protein sequence ID" value="PPR04938.1"/>
    <property type="molecule type" value="Genomic_DNA"/>
</dbReference>
<dbReference type="PROSITE" id="PS01095">
    <property type="entry name" value="GH18_1"/>
    <property type="match status" value="2"/>
</dbReference>
<keyword evidence="5 7" id="KW-0326">Glycosidase</keyword>
<proteinExistence type="inferred from homology"/>
<dbReference type="InterPro" id="IPR050314">
    <property type="entry name" value="Glycosyl_Hydrlase_18"/>
</dbReference>
<dbReference type="GO" id="GO:0008843">
    <property type="term" value="F:endochitinase activity"/>
    <property type="evidence" value="ECO:0007669"/>
    <property type="project" value="UniProtKB-EC"/>
</dbReference>
<evidence type="ECO:0000256" key="5">
    <source>
        <dbReference type="ARBA" id="ARBA00023295"/>
    </source>
</evidence>